<dbReference type="PANTHER" id="PTHR43713:SF3">
    <property type="entry name" value="GLUTAMATE-1-SEMIALDEHYDE 2,1-AMINOMUTASE 1, CHLOROPLASTIC-RELATED"/>
    <property type="match status" value="1"/>
</dbReference>
<reference evidence="4 5" key="1">
    <citation type="submission" date="2020-08" db="EMBL/GenBank/DDBJ databases">
        <title>Genomic Encyclopedia of Type Strains, Phase IV (KMG-IV): sequencing the most valuable type-strain genomes for metagenomic binning, comparative biology and taxonomic classification.</title>
        <authorList>
            <person name="Goeker M."/>
        </authorList>
    </citation>
    <scope>NUCLEOTIDE SEQUENCE [LARGE SCALE GENOMIC DNA]</scope>
    <source>
        <strain evidence="4 5">DSM 17498</strain>
    </source>
</reference>
<dbReference type="Proteomes" id="UP000521227">
    <property type="component" value="Unassembled WGS sequence"/>
</dbReference>
<dbReference type="InterPro" id="IPR005814">
    <property type="entry name" value="Aminotrans_3"/>
</dbReference>
<proteinExistence type="inferred from homology"/>
<dbReference type="InterPro" id="IPR015424">
    <property type="entry name" value="PyrdxlP-dep_Trfase"/>
</dbReference>
<dbReference type="InterPro" id="IPR015421">
    <property type="entry name" value="PyrdxlP-dep_Trfase_major"/>
</dbReference>
<dbReference type="InterPro" id="IPR015422">
    <property type="entry name" value="PyrdxlP-dep_Trfase_small"/>
</dbReference>
<dbReference type="NCBIfam" id="NF004856">
    <property type="entry name" value="PRK06209.1"/>
    <property type="match status" value="1"/>
</dbReference>
<comment type="cofactor">
    <cofactor evidence="1">
        <name>pyridoxal 5'-phosphate</name>
        <dbReference type="ChEBI" id="CHEBI:597326"/>
    </cofactor>
</comment>
<evidence type="ECO:0000256" key="3">
    <source>
        <dbReference type="RuleBase" id="RU003560"/>
    </source>
</evidence>
<keyword evidence="2 3" id="KW-0663">Pyridoxal phosphate</keyword>
<dbReference type="PANTHER" id="PTHR43713">
    <property type="entry name" value="GLUTAMATE-1-SEMIALDEHYDE 2,1-AMINOMUTASE"/>
    <property type="match status" value="1"/>
</dbReference>
<dbReference type="EMBL" id="JACHIJ010000006">
    <property type="protein sequence ID" value="MBB5054213.1"/>
    <property type="molecule type" value="Genomic_DNA"/>
</dbReference>
<comment type="similarity">
    <text evidence="3">Belongs to the class-III pyridoxal-phosphate-dependent aminotransferase family.</text>
</comment>
<evidence type="ECO:0000256" key="2">
    <source>
        <dbReference type="ARBA" id="ARBA00022898"/>
    </source>
</evidence>
<dbReference type="AlphaFoldDB" id="A0A840N2A8"/>
<comment type="caution">
    <text evidence="4">The sequence shown here is derived from an EMBL/GenBank/DDBJ whole genome shotgun (WGS) entry which is preliminary data.</text>
</comment>
<gene>
    <name evidence="4" type="ORF">HNQ36_004215</name>
</gene>
<dbReference type="SUPFAM" id="SSF53383">
    <property type="entry name" value="PLP-dependent transferases"/>
    <property type="match status" value="1"/>
</dbReference>
<keyword evidence="4" id="KW-0808">Transferase</keyword>
<dbReference type="Pfam" id="PF00202">
    <property type="entry name" value="Aminotran_3"/>
    <property type="match status" value="1"/>
</dbReference>
<name>A0A840N2A8_9BRAD</name>
<accession>A0A840N2A8</accession>
<evidence type="ECO:0000313" key="4">
    <source>
        <dbReference type="EMBL" id="MBB5054213.1"/>
    </source>
</evidence>
<protein>
    <submittedName>
        <fullName evidence="4">Glutamate-1-semialdehyde aminotransferase</fullName>
    </submittedName>
</protein>
<keyword evidence="4" id="KW-0032">Aminotransferase</keyword>
<dbReference type="Gene3D" id="3.90.1150.10">
    <property type="entry name" value="Aspartate Aminotransferase, domain 1"/>
    <property type="match status" value="1"/>
</dbReference>
<sequence length="468" mass="50640">MTNLPLRTVTNFARSDRYRAAVHKVIVGGAHTYSKGDDQFPVLAPAAIARGKHGRVWDVDNNEYVDCALGLGAVSLGHAYEPVVGAVREQLERGAAFQRPASIELEVAEAFLALTPGMDRIKFAKNGSNVTTAAVKLARAFTQRELVAFPGNHPFYSFDDWFIGATSVRAGIPDGVRQFSVTYDSGNPEILRRLFEQYPGQIACVITEPEEAVPSSPDAIRSIEQITKSNGAVFIVDEMVTGFRAGLPGSYTEIGLKPDLATWGKAIGNGFSFCALTGRADIMELGGIKQTERPRVFLLSSTHGGEAHTLAAARAVIAEYAQHNVIGRHRDLVAQVAAGMREIVARHLLSDAITVLASPWRVSLACKDASGNVSPSHRMLLMQEMIGRGVLFQGFYVACFTHTEEDLARILEAFDEACFVYGYALQHGVNELLVGGAARPVFRKYAGCDGVCPSTPCPRESKCRGSHV</sequence>
<evidence type="ECO:0000256" key="1">
    <source>
        <dbReference type="ARBA" id="ARBA00001933"/>
    </source>
</evidence>
<dbReference type="RefSeq" id="WP_184088142.1">
    <property type="nucleotide sequence ID" value="NZ_JACHIJ010000006.1"/>
</dbReference>
<organism evidence="4 5">
    <name type="scientific">Afipia massiliensis</name>
    <dbReference type="NCBI Taxonomy" id="211460"/>
    <lineage>
        <taxon>Bacteria</taxon>
        <taxon>Pseudomonadati</taxon>
        <taxon>Pseudomonadota</taxon>
        <taxon>Alphaproteobacteria</taxon>
        <taxon>Hyphomicrobiales</taxon>
        <taxon>Nitrobacteraceae</taxon>
        <taxon>Afipia</taxon>
    </lineage>
</organism>
<dbReference type="GO" id="GO:0008483">
    <property type="term" value="F:transaminase activity"/>
    <property type="evidence" value="ECO:0007669"/>
    <property type="project" value="UniProtKB-KW"/>
</dbReference>
<evidence type="ECO:0000313" key="5">
    <source>
        <dbReference type="Proteomes" id="UP000521227"/>
    </source>
</evidence>
<dbReference type="Gene3D" id="3.40.640.10">
    <property type="entry name" value="Type I PLP-dependent aspartate aminotransferase-like (Major domain)"/>
    <property type="match status" value="1"/>
</dbReference>
<dbReference type="GO" id="GO:0030170">
    <property type="term" value="F:pyridoxal phosphate binding"/>
    <property type="evidence" value="ECO:0007669"/>
    <property type="project" value="InterPro"/>
</dbReference>